<keyword evidence="2" id="KW-1185">Reference proteome</keyword>
<reference evidence="1 2" key="1">
    <citation type="submission" date="2023-12" db="EMBL/GenBank/DDBJ databases">
        <title>Novel species of the genus Arcicella isolated from rivers.</title>
        <authorList>
            <person name="Lu H."/>
        </authorList>
    </citation>
    <scope>NUCLEOTIDE SEQUENCE [LARGE SCALE GENOMIC DNA]</scope>
    <source>
        <strain evidence="1 2">DC25W</strain>
    </source>
</reference>
<evidence type="ECO:0000313" key="1">
    <source>
        <dbReference type="EMBL" id="MEA5427638.1"/>
    </source>
</evidence>
<comment type="caution">
    <text evidence="1">The sequence shown here is derived from an EMBL/GenBank/DDBJ whole genome shotgun (WGS) entry which is preliminary data.</text>
</comment>
<dbReference type="Proteomes" id="UP001302222">
    <property type="component" value="Unassembled WGS sequence"/>
</dbReference>
<protein>
    <recommendedName>
        <fullName evidence="3">DUF4348 domain-containing protein</fullName>
    </recommendedName>
</protein>
<organism evidence="1 2">
    <name type="scientific">Arcicella lustrica</name>
    <dbReference type="NCBI Taxonomy" id="2984196"/>
    <lineage>
        <taxon>Bacteria</taxon>
        <taxon>Pseudomonadati</taxon>
        <taxon>Bacteroidota</taxon>
        <taxon>Cytophagia</taxon>
        <taxon>Cytophagales</taxon>
        <taxon>Flectobacillaceae</taxon>
        <taxon>Arcicella</taxon>
    </lineage>
</organism>
<evidence type="ECO:0000313" key="2">
    <source>
        <dbReference type="Proteomes" id="UP001302222"/>
    </source>
</evidence>
<name>A0ABU5SK26_9BACT</name>
<dbReference type="RefSeq" id="WP_323259225.1">
    <property type="nucleotide sequence ID" value="NZ_JAYGIM010000010.1"/>
</dbReference>
<gene>
    <name evidence="1" type="ORF">VB798_13700</name>
</gene>
<proteinExistence type="predicted"/>
<dbReference type="EMBL" id="JAYGIM010000010">
    <property type="protein sequence ID" value="MEA5427638.1"/>
    <property type="molecule type" value="Genomic_DNA"/>
</dbReference>
<sequence>MKRILIFIFWGIIHNSLAQNSEAKSTSDSISAVVFTKQPVESFMLWQIKSINEFIHRFNYEVFIDGEKMNDSLQILYPRSQYILKLFNEDDERLKMTEKTQLYFIKVNQFISMICEEDIKIDKQAKLSANVKLEAFYKEKNVILDILLQKQYLKKEGSARWQITNISLPKEIIEEHQRLIERKDITTTDSTYIEEGLSPNAQDIAFSPLVNAFNQGKDIVSLCNQTILKHQEIYILEKILRLSLLKVKGTKDISFKISVHKNYQIEIREFMREKENSGWLITDLKLN</sequence>
<accession>A0ABU5SK26</accession>
<evidence type="ECO:0008006" key="3">
    <source>
        <dbReference type="Google" id="ProtNLM"/>
    </source>
</evidence>